<dbReference type="Gene3D" id="3.40.50.150">
    <property type="entry name" value="Vaccinia Virus protein VP39"/>
    <property type="match status" value="1"/>
</dbReference>
<dbReference type="EMBL" id="JBJKFK010000189">
    <property type="protein sequence ID" value="KAL3318934.1"/>
    <property type="molecule type" value="Genomic_DNA"/>
</dbReference>
<evidence type="ECO:0000256" key="2">
    <source>
        <dbReference type="ARBA" id="ARBA00022552"/>
    </source>
</evidence>
<dbReference type="InterPro" id="IPR002877">
    <property type="entry name" value="RNA_MeTrfase_FtsJ_dom"/>
</dbReference>
<evidence type="ECO:0000256" key="6">
    <source>
        <dbReference type="ARBA" id="ARBA00041184"/>
    </source>
</evidence>
<dbReference type="GO" id="GO:0006364">
    <property type="term" value="P:rRNA processing"/>
    <property type="evidence" value="ECO:0007669"/>
    <property type="project" value="UniProtKB-KW"/>
</dbReference>
<dbReference type="PANTHER" id="PTHR10920">
    <property type="entry name" value="RIBOSOMAL RNA METHYLTRANSFERASE"/>
    <property type="match status" value="1"/>
</dbReference>
<evidence type="ECO:0000256" key="1">
    <source>
        <dbReference type="ARBA" id="ARBA00009258"/>
    </source>
</evidence>
<dbReference type="SUPFAM" id="SSF53335">
    <property type="entry name" value="S-adenosyl-L-methionine-dependent methyltransferases"/>
    <property type="match status" value="1"/>
</dbReference>
<keyword evidence="5" id="KW-0949">S-adenosyl-L-methionine</keyword>
<evidence type="ECO:0000256" key="4">
    <source>
        <dbReference type="ARBA" id="ARBA00022679"/>
    </source>
</evidence>
<dbReference type="InterPro" id="IPR050082">
    <property type="entry name" value="RNA_methyltr_RlmE"/>
</dbReference>
<dbReference type="GO" id="GO:0032259">
    <property type="term" value="P:methylation"/>
    <property type="evidence" value="ECO:0007669"/>
    <property type="project" value="UniProtKB-KW"/>
</dbReference>
<evidence type="ECO:0000259" key="8">
    <source>
        <dbReference type="Pfam" id="PF01728"/>
    </source>
</evidence>
<dbReference type="Proteomes" id="UP001626550">
    <property type="component" value="Unassembled WGS sequence"/>
</dbReference>
<reference evidence="9 10" key="1">
    <citation type="submission" date="2024-11" db="EMBL/GenBank/DDBJ databases">
        <title>Adaptive evolution of stress response genes in parasites aligns with host niche diversity.</title>
        <authorList>
            <person name="Hahn C."/>
            <person name="Resl P."/>
        </authorList>
    </citation>
    <scope>NUCLEOTIDE SEQUENCE [LARGE SCALE GENOMIC DNA]</scope>
    <source>
        <strain evidence="9">EGGRZ-B1_66</strain>
        <tissue evidence="9">Body</tissue>
    </source>
</reference>
<feature type="transmembrane region" description="Helical" evidence="7">
    <location>
        <begin position="53"/>
        <end position="74"/>
    </location>
</feature>
<evidence type="ECO:0000313" key="9">
    <source>
        <dbReference type="EMBL" id="KAL3318934.1"/>
    </source>
</evidence>
<keyword evidence="7" id="KW-1133">Transmembrane helix</keyword>
<gene>
    <name evidence="9" type="primary">FTSJ2_1</name>
    <name evidence="9" type="ORF">Ciccas_002404</name>
</gene>
<name>A0ABD2QHB6_9PLAT</name>
<keyword evidence="4" id="KW-0808">Transferase</keyword>
<evidence type="ECO:0000256" key="5">
    <source>
        <dbReference type="ARBA" id="ARBA00022691"/>
    </source>
</evidence>
<feature type="transmembrane region" description="Helical" evidence="7">
    <location>
        <begin position="12"/>
        <end position="33"/>
    </location>
</feature>
<keyword evidence="7" id="KW-0812">Transmembrane</keyword>
<keyword evidence="10" id="KW-1185">Reference proteome</keyword>
<proteinExistence type="inferred from homology"/>
<dbReference type="InterPro" id="IPR029063">
    <property type="entry name" value="SAM-dependent_MTases_sf"/>
</dbReference>
<comment type="similarity">
    <text evidence="1">Belongs to the class I-like SAM-binding methyltransferase superfamily. RNA methyltransferase RlmE family.</text>
</comment>
<keyword evidence="7" id="KW-0472">Membrane</keyword>
<evidence type="ECO:0000256" key="3">
    <source>
        <dbReference type="ARBA" id="ARBA00022603"/>
    </source>
</evidence>
<dbReference type="Pfam" id="PF01728">
    <property type="entry name" value="FtsJ"/>
    <property type="match status" value="1"/>
</dbReference>
<organism evidence="9 10">
    <name type="scientific">Cichlidogyrus casuarinus</name>
    <dbReference type="NCBI Taxonomy" id="1844966"/>
    <lineage>
        <taxon>Eukaryota</taxon>
        <taxon>Metazoa</taxon>
        <taxon>Spiralia</taxon>
        <taxon>Lophotrochozoa</taxon>
        <taxon>Platyhelminthes</taxon>
        <taxon>Monogenea</taxon>
        <taxon>Monopisthocotylea</taxon>
        <taxon>Dactylogyridea</taxon>
        <taxon>Ancyrocephalidae</taxon>
        <taxon>Cichlidogyrus</taxon>
    </lineage>
</organism>
<evidence type="ECO:0000313" key="10">
    <source>
        <dbReference type="Proteomes" id="UP001626550"/>
    </source>
</evidence>
<comment type="caution">
    <text evidence="9">The sequence shown here is derived from an EMBL/GenBank/DDBJ whole genome shotgun (WGS) entry which is preliminary data.</text>
</comment>
<dbReference type="PANTHER" id="PTHR10920:SF18">
    <property type="entry name" value="RRNA METHYLTRANSFERASE 2, MITOCHONDRIAL"/>
    <property type="match status" value="1"/>
</dbReference>
<dbReference type="AlphaFoldDB" id="A0ABD2QHB6"/>
<protein>
    <recommendedName>
        <fullName evidence="6">rRNA methyltransferase 2, mitochondrial</fullName>
    </recommendedName>
</protein>
<feature type="domain" description="Ribosomal RNA methyltransferase FtsJ" evidence="8">
    <location>
        <begin position="186"/>
        <end position="230"/>
    </location>
</feature>
<keyword evidence="2" id="KW-0698">rRNA processing</keyword>
<sequence length="303" mass="34797">MYNILKLRSAKCVLGLAFALTTSVFVDIDHFIAARSIYPSEARKLPGRPFAHFYTGLVALILVSNLFFYTIAYYRWRKAGGSLMDFIPVPADGRLRATLFAFWSILIGWFSHLCRDAIHAGLWIWPPPSAKTLTSHCIWPKSYCFFNTDELSPLQAYSYPLIYCMLQWYARQSQDYYVKKARFESYRCRSAFKLIQMDEKISGRLFHEGMLVIDCGAAPGSWSQVAIKSVRPPHQSCEPDNLTTISPTIQFTQKNKLVYLDLYFDSGPITRTVKLMSECFVLEASPASFQKQQHSSNYDLFMK</sequence>
<dbReference type="GO" id="GO:0008168">
    <property type="term" value="F:methyltransferase activity"/>
    <property type="evidence" value="ECO:0007669"/>
    <property type="project" value="UniProtKB-KW"/>
</dbReference>
<keyword evidence="3 9" id="KW-0489">Methyltransferase</keyword>
<accession>A0ABD2QHB6</accession>
<evidence type="ECO:0000256" key="7">
    <source>
        <dbReference type="SAM" id="Phobius"/>
    </source>
</evidence>